<evidence type="ECO:0000256" key="8">
    <source>
        <dbReference type="SAM" id="Phobius"/>
    </source>
</evidence>
<accession>A0A4R3N7C3</accession>
<dbReference type="InterPro" id="IPR003400">
    <property type="entry name" value="ExbD"/>
</dbReference>
<dbReference type="Pfam" id="PF02472">
    <property type="entry name" value="ExbD"/>
    <property type="match status" value="1"/>
</dbReference>
<organism evidence="9 10">
    <name type="scientific">Thiobaca trueperi</name>
    <dbReference type="NCBI Taxonomy" id="127458"/>
    <lineage>
        <taxon>Bacteria</taxon>
        <taxon>Pseudomonadati</taxon>
        <taxon>Pseudomonadota</taxon>
        <taxon>Gammaproteobacteria</taxon>
        <taxon>Chromatiales</taxon>
        <taxon>Chromatiaceae</taxon>
        <taxon>Thiobaca</taxon>
    </lineage>
</organism>
<comment type="subcellular location">
    <subcellularLocation>
        <location evidence="1">Cell membrane</location>
        <topology evidence="1">Single-pass membrane protein</topology>
    </subcellularLocation>
    <subcellularLocation>
        <location evidence="7">Cell membrane</location>
        <topology evidence="7">Single-pass type II membrane protein</topology>
    </subcellularLocation>
</comment>
<dbReference type="GO" id="GO:0022857">
    <property type="term" value="F:transmembrane transporter activity"/>
    <property type="evidence" value="ECO:0007669"/>
    <property type="project" value="InterPro"/>
</dbReference>
<evidence type="ECO:0000256" key="2">
    <source>
        <dbReference type="ARBA" id="ARBA00005811"/>
    </source>
</evidence>
<proteinExistence type="inferred from homology"/>
<protein>
    <submittedName>
        <fullName evidence="9">Outer membrane transport energization protein ExbD</fullName>
    </submittedName>
</protein>
<dbReference type="Gene3D" id="3.30.420.270">
    <property type="match status" value="1"/>
</dbReference>
<evidence type="ECO:0000313" key="9">
    <source>
        <dbReference type="EMBL" id="TCT24036.1"/>
    </source>
</evidence>
<dbReference type="RefSeq" id="WP_132975120.1">
    <property type="nucleotide sequence ID" value="NZ_SMAO01000001.1"/>
</dbReference>
<reference evidence="9 10" key="1">
    <citation type="submission" date="2019-03" db="EMBL/GenBank/DDBJ databases">
        <title>Genomic Encyclopedia of Type Strains, Phase IV (KMG-IV): sequencing the most valuable type-strain genomes for metagenomic binning, comparative biology and taxonomic classification.</title>
        <authorList>
            <person name="Goeker M."/>
        </authorList>
    </citation>
    <scope>NUCLEOTIDE SEQUENCE [LARGE SCALE GENOMIC DNA]</scope>
    <source>
        <strain evidence="9 10">DSM 13587</strain>
    </source>
</reference>
<sequence length="131" mass="14189">MRLELQARRTRRTISLTPLIDVVFILLLFFLVASHFNSWRALPLNTPTAITGEVSGDDAPAVLLRAHADGGLDLNGEPLDPALLIPTLEAHRARHPDLSVVLQSDPDLELQALVSVMDGIAAAGVQELSLR</sequence>
<dbReference type="PANTHER" id="PTHR30558:SF3">
    <property type="entry name" value="BIOPOLYMER TRANSPORT PROTEIN EXBD-RELATED"/>
    <property type="match status" value="1"/>
</dbReference>
<dbReference type="GO" id="GO:0015031">
    <property type="term" value="P:protein transport"/>
    <property type="evidence" value="ECO:0007669"/>
    <property type="project" value="UniProtKB-KW"/>
</dbReference>
<comment type="similarity">
    <text evidence="2 7">Belongs to the ExbD/TolR family.</text>
</comment>
<evidence type="ECO:0000256" key="6">
    <source>
        <dbReference type="ARBA" id="ARBA00023136"/>
    </source>
</evidence>
<evidence type="ECO:0000256" key="1">
    <source>
        <dbReference type="ARBA" id="ARBA00004162"/>
    </source>
</evidence>
<dbReference type="AlphaFoldDB" id="A0A4R3N7C3"/>
<name>A0A4R3N7C3_9GAMM</name>
<dbReference type="EMBL" id="SMAO01000001">
    <property type="protein sequence ID" value="TCT24036.1"/>
    <property type="molecule type" value="Genomic_DNA"/>
</dbReference>
<evidence type="ECO:0000256" key="5">
    <source>
        <dbReference type="ARBA" id="ARBA00022989"/>
    </source>
</evidence>
<keyword evidence="6 8" id="KW-0472">Membrane</keyword>
<keyword evidence="10" id="KW-1185">Reference proteome</keyword>
<evidence type="ECO:0000256" key="3">
    <source>
        <dbReference type="ARBA" id="ARBA00022475"/>
    </source>
</evidence>
<keyword evidence="4 7" id="KW-0812">Transmembrane</keyword>
<evidence type="ECO:0000256" key="4">
    <source>
        <dbReference type="ARBA" id="ARBA00022692"/>
    </source>
</evidence>
<evidence type="ECO:0000256" key="7">
    <source>
        <dbReference type="RuleBase" id="RU003879"/>
    </source>
</evidence>
<dbReference type="PANTHER" id="PTHR30558">
    <property type="entry name" value="EXBD MEMBRANE COMPONENT OF PMF-DRIVEN MACROMOLECULE IMPORT SYSTEM"/>
    <property type="match status" value="1"/>
</dbReference>
<dbReference type="GO" id="GO:0005886">
    <property type="term" value="C:plasma membrane"/>
    <property type="evidence" value="ECO:0007669"/>
    <property type="project" value="UniProtKB-SubCell"/>
</dbReference>
<feature type="transmembrane region" description="Helical" evidence="8">
    <location>
        <begin position="12"/>
        <end position="33"/>
    </location>
</feature>
<keyword evidence="5 8" id="KW-1133">Transmembrane helix</keyword>
<dbReference type="Proteomes" id="UP000295717">
    <property type="component" value="Unassembled WGS sequence"/>
</dbReference>
<evidence type="ECO:0000313" key="10">
    <source>
        <dbReference type="Proteomes" id="UP000295717"/>
    </source>
</evidence>
<gene>
    <name evidence="9" type="ORF">EDC35_101354</name>
</gene>
<keyword evidence="7" id="KW-0653">Protein transport</keyword>
<dbReference type="OrthoDB" id="5456447at2"/>
<keyword evidence="7" id="KW-0813">Transport</keyword>
<keyword evidence="3" id="KW-1003">Cell membrane</keyword>
<comment type="caution">
    <text evidence="9">The sequence shown here is derived from an EMBL/GenBank/DDBJ whole genome shotgun (WGS) entry which is preliminary data.</text>
</comment>